<name>A0A1L8RI42_9ENTE</name>
<dbReference type="Proteomes" id="UP000181884">
    <property type="component" value="Unassembled WGS sequence"/>
</dbReference>
<evidence type="ECO:0000259" key="2">
    <source>
        <dbReference type="Pfam" id="PF14317"/>
    </source>
</evidence>
<feature type="transmembrane region" description="Helical" evidence="1">
    <location>
        <begin position="69"/>
        <end position="95"/>
    </location>
</feature>
<evidence type="ECO:0000313" key="4">
    <source>
        <dbReference type="Proteomes" id="UP000181884"/>
    </source>
</evidence>
<gene>
    <name evidence="3" type="ORF">RU97_GL001011</name>
</gene>
<evidence type="ECO:0000313" key="3">
    <source>
        <dbReference type="EMBL" id="OJG19440.1"/>
    </source>
</evidence>
<dbReference type="Pfam" id="PF14317">
    <property type="entry name" value="YcxB"/>
    <property type="match status" value="1"/>
</dbReference>
<dbReference type="STRING" id="214095.RU97_GL001011"/>
<comment type="caution">
    <text evidence="3">The sequence shown here is derived from an EMBL/GenBank/DDBJ whole genome shotgun (WGS) entry which is preliminary data.</text>
</comment>
<keyword evidence="1" id="KW-1133">Transmembrane helix</keyword>
<keyword evidence="1" id="KW-0472">Membrane</keyword>
<reference evidence="3 4" key="1">
    <citation type="submission" date="2014-12" db="EMBL/GenBank/DDBJ databases">
        <title>Draft genome sequences of 29 type strains of Enterococci.</title>
        <authorList>
            <person name="Zhong Z."/>
            <person name="Sun Z."/>
            <person name="Liu W."/>
            <person name="Zhang W."/>
            <person name="Zhang H."/>
        </authorList>
    </citation>
    <scope>NUCLEOTIDE SEQUENCE [LARGE SCALE GENOMIC DNA]</scope>
    <source>
        <strain evidence="3 4">DSM 17029</strain>
    </source>
</reference>
<feature type="transmembrane region" description="Helical" evidence="1">
    <location>
        <begin position="38"/>
        <end position="57"/>
    </location>
</feature>
<keyword evidence="4" id="KW-1185">Reference proteome</keyword>
<protein>
    <recommendedName>
        <fullName evidence="2">YcxB-like C-terminal domain-containing protein</fullName>
    </recommendedName>
</protein>
<organism evidence="3 4">
    <name type="scientific">Enterococcus canis</name>
    <dbReference type="NCBI Taxonomy" id="214095"/>
    <lineage>
        <taxon>Bacteria</taxon>
        <taxon>Bacillati</taxon>
        <taxon>Bacillota</taxon>
        <taxon>Bacilli</taxon>
        <taxon>Lactobacillales</taxon>
        <taxon>Enterococcaceae</taxon>
        <taxon>Enterococcus</taxon>
    </lineage>
</organism>
<evidence type="ECO:0000256" key="1">
    <source>
        <dbReference type="SAM" id="Phobius"/>
    </source>
</evidence>
<accession>A0A1L8RI42</accession>
<feature type="domain" description="YcxB-like C-terminal" evidence="2">
    <location>
        <begin position="123"/>
        <end position="183"/>
    </location>
</feature>
<dbReference type="AlphaFoldDB" id="A0A1L8RI42"/>
<keyword evidence="1" id="KW-0812">Transmembrane</keyword>
<sequence length="196" mass="22872">MEYPYTINITVSMEDNLAFQKDYILRERMPSSKKMTRNIILTILGTNLILALVNFLFTGNKEWTSVWYIAIGVCTILELIAMMFGKAPYATWFVLKHRVKSQVQRAFERKDSFNNGEPSRLTFEEEGLVEENNRNKQQIAWDNIPLIIQGKEHLFIYLSETIAFIIPLRQLTANQEEEILAILDDKAQEYLIPFSK</sequence>
<dbReference type="EMBL" id="JXKH01000002">
    <property type="protein sequence ID" value="OJG19440.1"/>
    <property type="molecule type" value="Genomic_DNA"/>
</dbReference>
<proteinExistence type="predicted"/>
<dbReference type="InterPro" id="IPR025588">
    <property type="entry name" value="YcxB-like_C"/>
</dbReference>
<dbReference type="RefSeq" id="WP_067390080.1">
    <property type="nucleotide sequence ID" value="NZ_JXKH01000002.1"/>
</dbReference>